<dbReference type="PANTHER" id="PTHR36978">
    <property type="entry name" value="P-LOOP CONTAINING NUCLEOTIDE TRIPHOSPHATE HYDROLASE"/>
    <property type="match status" value="1"/>
</dbReference>
<proteinExistence type="predicted"/>
<evidence type="ECO:0000259" key="1">
    <source>
        <dbReference type="Pfam" id="PF00535"/>
    </source>
</evidence>
<dbReference type="Pfam" id="PF17784">
    <property type="entry name" value="Sulfotransfer_4"/>
    <property type="match status" value="1"/>
</dbReference>
<gene>
    <name evidence="2" type="ORF">GGD88_000325</name>
</gene>
<organism evidence="2 3">
    <name type="scientific">Roseospira goensis</name>
    <dbReference type="NCBI Taxonomy" id="391922"/>
    <lineage>
        <taxon>Bacteria</taxon>
        <taxon>Pseudomonadati</taxon>
        <taxon>Pseudomonadota</taxon>
        <taxon>Alphaproteobacteria</taxon>
        <taxon>Rhodospirillales</taxon>
        <taxon>Rhodospirillaceae</taxon>
        <taxon>Roseospira</taxon>
    </lineage>
</organism>
<reference evidence="2 3" key="1">
    <citation type="submission" date="2020-08" db="EMBL/GenBank/DDBJ databases">
        <title>Genome sequencing of Purple Non-Sulfur Bacteria from various extreme environments.</title>
        <authorList>
            <person name="Mayer M."/>
        </authorList>
    </citation>
    <scope>NUCLEOTIDE SEQUENCE [LARGE SCALE GENOMIC DNA]</scope>
    <source>
        <strain evidence="2 3">JA135</strain>
    </source>
</reference>
<feature type="domain" description="Glycosyltransferase 2-like" evidence="1">
    <location>
        <begin position="251"/>
        <end position="414"/>
    </location>
</feature>
<keyword evidence="3" id="KW-1185">Reference proteome</keyword>
<dbReference type="InterPro" id="IPR040632">
    <property type="entry name" value="Sulfotransfer_4"/>
</dbReference>
<evidence type="ECO:0000313" key="2">
    <source>
        <dbReference type="EMBL" id="MBB4284618.1"/>
    </source>
</evidence>
<dbReference type="RefSeq" id="WP_184431098.1">
    <property type="nucleotide sequence ID" value="NZ_JACIGI010000002.1"/>
</dbReference>
<dbReference type="Gene3D" id="3.90.550.10">
    <property type="entry name" value="Spore Coat Polysaccharide Biosynthesis Protein SpsA, Chain A"/>
    <property type="match status" value="1"/>
</dbReference>
<dbReference type="Gene3D" id="3.40.50.300">
    <property type="entry name" value="P-loop containing nucleotide triphosphate hydrolases"/>
    <property type="match status" value="1"/>
</dbReference>
<dbReference type="InterPro" id="IPR029044">
    <property type="entry name" value="Nucleotide-diphossugar_trans"/>
</dbReference>
<dbReference type="PANTHER" id="PTHR36978:SF4">
    <property type="entry name" value="P-LOOP CONTAINING NUCLEOSIDE TRIPHOSPHATE HYDROLASE PROTEIN"/>
    <property type="match status" value="1"/>
</dbReference>
<dbReference type="InterPro" id="IPR027417">
    <property type="entry name" value="P-loop_NTPase"/>
</dbReference>
<dbReference type="Proteomes" id="UP000555728">
    <property type="component" value="Unassembled WGS sequence"/>
</dbReference>
<comment type="caution">
    <text evidence="2">The sequence shown here is derived from an EMBL/GenBank/DDBJ whole genome shotgun (WGS) entry which is preliminary data.</text>
</comment>
<sequence>MTGAIPRRKVFGVGFMKTGTTTLETALEQLGYRVCKGHWNNNHTNYLIAQALSGHADECIRFARNYDAFFDAPWGGTDLYRSLHAAFPDAKFILNTRDPAAWVKSVLAMDLAFDPDPETCLDTVYDRGSYGHVFYLNTFFGIHSLAEARSKLYETYVAHTARLRQFLRDVGADVLEIDVTAGQGWEVLCPFLDRPIPDRPFPRRNVGAVVNPINRARGSASQPPPAPATTAATPVAPKTMADVKVVVYMGLYRHEPFVREALDSVFAMDYPHPDNVRVVIYDDASPDNSCDVAKNYLNETARPFPWQLHRSDENLCAGQTNLMLRSYPADYYVICCDDDVQTPDRLLTAVETHLRTGALVVSANANLIDERGAFQGLRQAPDAAVAAPTLAEFLKAGSIATCFGAGQSYARRIIDVFGPFPETIRNLDVIAPFRAALLDPEGGNAYIRRPLVFWRQHAAMMTLKAAARTGDDPLQKAIAEERWHANMVGNVLAMLDDTARLKQVQPQRDVGPIVNALVNRQVALTRRWTRLRHDMARQGIGLF</sequence>
<dbReference type="AlphaFoldDB" id="A0A7W6RWN6"/>
<dbReference type="SUPFAM" id="SSF53448">
    <property type="entry name" value="Nucleotide-diphospho-sugar transferases"/>
    <property type="match status" value="1"/>
</dbReference>
<evidence type="ECO:0000313" key="3">
    <source>
        <dbReference type="Proteomes" id="UP000555728"/>
    </source>
</evidence>
<protein>
    <recommendedName>
        <fullName evidence="1">Glycosyltransferase 2-like domain-containing protein</fullName>
    </recommendedName>
</protein>
<dbReference type="Pfam" id="PF00535">
    <property type="entry name" value="Glycos_transf_2"/>
    <property type="match status" value="1"/>
</dbReference>
<dbReference type="SUPFAM" id="SSF52540">
    <property type="entry name" value="P-loop containing nucleoside triphosphate hydrolases"/>
    <property type="match status" value="1"/>
</dbReference>
<dbReference type="InterPro" id="IPR001173">
    <property type="entry name" value="Glyco_trans_2-like"/>
</dbReference>
<dbReference type="EMBL" id="JACIGI010000002">
    <property type="protein sequence ID" value="MBB4284618.1"/>
    <property type="molecule type" value="Genomic_DNA"/>
</dbReference>
<accession>A0A7W6RWN6</accession>
<name>A0A7W6RWN6_9PROT</name>